<dbReference type="InterPro" id="IPR011010">
    <property type="entry name" value="DNA_brk_join_enz"/>
</dbReference>
<reference evidence="3 4" key="1">
    <citation type="submission" date="2016-04" db="EMBL/GenBank/DDBJ databases">
        <title>ATOL: Assembling a taxonomically balanced genome-scale reconstruction of the evolutionary history of the Enterobacteriaceae.</title>
        <authorList>
            <person name="Plunkett G.III."/>
            <person name="Neeno-Eckwall E.C."/>
            <person name="Glasner J.D."/>
            <person name="Perna N.T."/>
        </authorList>
    </citation>
    <scope>NUCLEOTIDE SEQUENCE [LARGE SCALE GENOMIC DNA]</scope>
    <source>
        <strain evidence="3 4">ATCC 12841</strain>
    </source>
</reference>
<evidence type="ECO:0000313" key="4">
    <source>
        <dbReference type="Proteomes" id="UP000078431"/>
    </source>
</evidence>
<feature type="domain" description="Tyr recombinase" evidence="2">
    <location>
        <begin position="1"/>
        <end position="69"/>
    </location>
</feature>
<dbReference type="Gene3D" id="1.10.443.10">
    <property type="entry name" value="Intergrase catalytic core"/>
    <property type="match status" value="1"/>
</dbReference>
<dbReference type="GO" id="GO:0006310">
    <property type="term" value="P:DNA recombination"/>
    <property type="evidence" value="ECO:0007669"/>
    <property type="project" value="UniProtKB-KW"/>
</dbReference>
<dbReference type="EMBL" id="LXEX01000061">
    <property type="protein sequence ID" value="OAT57120.1"/>
    <property type="molecule type" value="Genomic_DNA"/>
</dbReference>
<dbReference type="Pfam" id="PF00589">
    <property type="entry name" value="Phage_integrase"/>
    <property type="match status" value="1"/>
</dbReference>
<protein>
    <submittedName>
        <fullName evidence="3">Integrase</fullName>
    </submittedName>
</protein>
<evidence type="ECO:0000259" key="2">
    <source>
        <dbReference type="PROSITE" id="PS51898"/>
    </source>
</evidence>
<dbReference type="InterPro" id="IPR013762">
    <property type="entry name" value="Integrase-like_cat_sf"/>
</dbReference>
<organism evidence="3 4">
    <name type="scientific">Obesumbacterium proteus ATCC 12841</name>
    <dbReference type="NCBI Taxonomy" id="1354268"/>
    <lineage>
        <taxon>Bacteria</taxon>
        <taxon>Pseudomonadati</taxon>
        <taxon>Pseudomonadota</taxon>
        <taxon>Gammaproteobacteria</taxon>
        <taxon>Enterobacterales</taxon>
        <taxon>Hafniaceae</taxon>
        <taxon>Obesumbacterium</taxon>
    </lineage>
</organism>
<accession>A0AA91EAV3</accession>
<dbReference type="GO" id="GO:0003677">
    <property type="term" value="F:DNA binding"/>
    <property type="evidence" value="ECO:0007669"/>
    <property type="project" value="InterPro"/>
</dbReference>
<dbReference type="AlphaFoldDB" id="A0AA91EAV3"/>
<gene>
    <name evidence="3" type="ORF">M993_04324</name>
</gene>
<name>A0AA91EAV3_9GAMM</name>
<dbReference type="InterPro" id="IPR002104">
    <property type="entry name" value="Integrase_catalytic"/>
</dbReference>
<sequence>MDALKRDKLFDDLYFSFMALIEQTSITLPRGQLTHVLRHTFAAHFMMNGGKILVLQRILGHSDIKMTMK</sequence>
<keyword evidence="1" id="KW-0233">DNA recombination</keyword>
<dbReference type="PROSITE" id="PS51898">
    <property type="entry name" value="TYR_RECOMBINASE"/>
    <property type="match status" value="1"/>
</dbReference>
<dbReference type="SUPFAM" id="SSF56349">
    <property type="entry name" value="DNA breaking-rejoining enzymes"/>
    <property type="match status" value="1"/>
</dbReference>
<dbReference type="Proteomes" id="UP000078431">
    <property type="component" value="Unassembled WGS sequence"/>
</dbReference>
<evidence type="ECO:0000313" key="3">
    <source>
        <dbReference type="EMBL" id="OAT57120.1"/>
    </source>
</evidence>
<dbReference type="GO" id="GO:0015074">
    <property type="term" value="P:DNA integration"/>
    <property type="evidence" value="ECO:0007669"/>
    <property type="project" value="InterPro"/>
</dbReference>
<keyword evidence="4" id="KW-1185">Reference proteome</keyword>
<comment type="caution">
    <text evidence="3">The sequence shown here is derived from an EMBL/GenBank/DDBJ whole genome shotgun (WGS) entry which is preliminary data.</text>
</comment>
<proteinExistence type="predicted"/>
<evidence type="ECO:0000256" key="1">
    <source>
        <dbReference type="ARBA" id="ARBA00023172"/>
    </source>
</evidence>